<dbReference type="GO" id="GO:0006508">
    <property type="term" value="P:proteolysis"/>
    <property type="evidence" value="ECO:0007669"/>
    <property type="project" value="UniProtKB-KW"/>
</dbReference>
<dbReference type="PROSITE" id="PS51935">
    <property type="entry name" value="NLPC_P60"/>
    <property type="match status" value="1"/>
</dbReference>
<dbReference type="EMBL" id="NMUQ01000002">
    <property type="protein sequence ID" value="OXM15042.1"/>
    <property type="molecule type" value="Genomic_DNA"/>
</dbReference>
<dbReference type="OrthoDB" id="9813368at2"/>
<evidence type="ECO:0000256" key="2">
    <source>
        <dbReference type="ARBA" id="ARBA00022670"/>
    </source>
</evidence>
<keyword evidence="7" id="KW-1185">Reference proteome</keyword>
<dbReference type="InterPro" id="IPR000064">
    <property type="entry name" value="NLP_P60_dom"/>
</dbReference>
<dbReference type="InterPro" id="IPR057812">
    <property type="entry name" value="SH3_YKFC_2nd"/>
</dbReference>
<keyword evidence="4" id="KW-0788">Thiol protease</keyword>
<dbReference type="Pfam" id="PF23795">
    <property type="entry name" value="SH3_YKFC_2nd"/>
    <property type="match status" value="1"/>
</dbReference>
<dbReference type="Gene3D" id="2.30.30.40">
    <property type="entry name" value="SH3 Domains"/>
    <property type="match status" value="1"/>
</dbReference>
<sequence>MPLAQLVFEPAEASLVDFVTADALLAGPGTIGEIQVGSNAAELLQIESDTADVLLAVVTAESAWLHRGAMEDDCEPQPWLELSFLTALPVLTGQGEWVQVQLPQGSSGLLRNSEVSQRRQVLGAAVSSANGRHAGRIIVEEAKRYLGLPYLWGGVSSFGYDCSGLVYSMHFAAGFLIPRDAADQALEGISVEREDLTPGDLLFFAYEEGKGRIHHVGIYAGGGRMVHSPRTGRCVELVKFDESYELYFEYCATRRYWS</sequence>
<dbReference type="Pfam" id="PF00877">
    <property type="entry name" value="NLPC_P60"/>
    <property type="match status" value="1"/>
</dbReference>
<dbReference type="InterPro" id="IPR051202">
    <property type="entry name" value="Peptidase_C40"/>
</dbReference>
<evidence type="ECO:0000256" key="1">
    <source>
        <dbReference type="ARBA" id="ARBA00007074"/>
    </source>
</evidence>
<keyword evidence="2" id="KW-0645">Protease</keyword>
<evidence type="ECO:0000313" key="6">
    <source>
        <dbReference type="EMBL" id="OXM15042.1"/>
    </source>
</evidence>
<protein>
    <submittedName>
        <fullName evidence="6">Peptidase</fullName>
    </submittedName>
</protein>
<reference evidence="6 7" key="1">
    <citation type="submission" date="2017-07" db="EMBL/GenBank/DDBJ databases">
        <title>Paenibacillus herberti R33 genome sequencing and assembly.</title>
        <authorList>
            <person name="Su W."/>
        </authorList>
    </citation>
    <scope>NUCLEOTIDE SEQUENCE [LARGE SCALE GENOMIC DNA]</scope>
    <source>
        <strain evidence="6 7">R33</strain>
    </source>
</reference>
<evidence type="ECO:0000313" key="7">
    <source>
        <dbReference type="Proteomes" id="UP000215145"/>
    </source>
</evidence>
<dbReference type="Gene3D" id="3.90.1720.10">
    <property type="entry name" value="endopeptidase domain like (from Nostoc punctiforme)"/>
    <property type="match status" value="1"/>
</dbReference>
<dbReference type="SUPFAM" id="SSF54001">
    <property type="entry name" value="Cysteine proteinases"/>
    <property type="match status" value="1"/>
</dbReference>
<dbReference type="PANTHER" id="PTHR47053:SF3">
    <property type="entry name" value="GAMMA-D-GLUTAMYL-L-LYSINE DIPEPTIDYL-PEPTIDASE"/>
    <property type="match status" value="1"/>
</dbReference>
<keyword evidence="3" id="KW-0378">Hydrolase</keyword>
<evidence type="ECO:0000259" key="5">
    <source>
        <dbReference type="PROSITE" id="PS51935"/>
    </source>
</evidence>
<feature type="domain" description="NlpC/P60" evidence="5">
    <location>
        <begin position="132"/>
        <end position="258"/>
    </location>
</feature>
<evidence type="ECO:0000256" key="3">
    <source>
        <dbReference type="ARBA" id="ARBA00022801"/>
    </source>
</evidence>
<dbReference type="PANTHER" id="PTHR47053">
    <property type="entry name" value="MUREIN DD-ENDOPEPTIDASE MEPH-RELATED"/>
    <property type="match status" value="1"/>
</dbReference>
<name>A0A229NYR4_9BACL</name>
<organism evidence="6 7">
    <name type="scientific">Paenibacillus herberti</name>
    <dbReference type="NCBI Taxonomy" id="1619309"/>
    <lineage>
        <taxon>Bacteria</taxon>
        <taxon>Bacillati</taxon>
        <taxon>Bacillota</taxon>
        <taxon>Bacilli</taxon>
        <taxon>Bacillales</taxon>
        <taxon>Paenibacillaceae</taxon>
        <taxon>Paenibacillus</taxon>
    </lineage>
</organism>
<dbReference type="GO" id="GO:0008234">
    <property type="term" value="F:cysteine-type peptidase activity"/>
    <property type="evidence" value="ECO:0007669"/>
    <property type="project" value="UniProtKB-KW"/>
</dbReference>
<comment type="similarity">
    <text evidence="1">Belongs to the peptidase C40 family.</text>
</comment>
<accession>A0A229NYR4</accession>
<proteinExistence type="inferred from homology"/>
<evidence type="ECO:0000256" key="4">
    <source>
        <dbReference type="ARBA" id="ARBA00022807"/>
    </source>
</evidence>
<gene>
    <name evidence="6" type="ORF">CGZ75_12735</name>
</gene>
<dbReference type="InterPro" id="IPR038765">
    <property type="entry name" value="Papain-like_cys_pep_sf"/>
</dbReference>
<dbReference type="AlphaFoldDB" id="A0A229NYR4"/>
<comment type="caution">
    <text evidence="6">The sequence shown here is derived from an EMBL/GenBank/DDBJ whole genome shotgun (WGS) entry which is preliminary data.</text>
</comment>
<dbReference type="Proteomes" id="UP000215145">
    <property type="component" value="Unassembled WGS sequence"/>
</dbReference>